<feature type="domain" description="FCP1 homology" evidence="2">
    <location>
        <begin position="505"/>
        <end position="675"/>
    </location>
</feature>
<feature type="compositionally biased region" description="Polar residues" evidence="1">
    <location>
        <begin position="33"/>
        <end position="62"/>
    </location>
</feature>
<dbReference type="Pfam" id="PF03031">
    <property type="entry name" value="NIF"/>
    <property type="match status" value="1"/>
</dbReference>
<reference evidence="3" key="1">
    <citation type="submission" date="2019-06" db="EMBL/GenBank/DDBJ databases">
        <authorList>
            <person name="Zheng W."/>
        </authorList>
    </citation>
    <scope>NUCLEOTIDE SEQUENCE</scope>
    <source>
        <strain evidence="3">QDHG01</strain>
    </source>
</reference>
<dbReference type="InterPro" id="IPR050365">
    <property type="entry name" value="TIM50"/>
</dbReference>
<gene>
    <name evidence="3" type="ORF">FGO68_gene9050</name>
</gene>
<feature type="compositionally biased region" description="Basic and acidic residues" evidence="1">
    <location>
        <begin position="306"/>
        <end position="315"/>
    </location>
</feature>
<dbReference type="SUPFAM" id="SSF56784">
    <property type="entry name" value="HAD-like"/>
    <property type="match status" value="1"/>
</dbReference>
<dbReference type="InterPro" id="IPR004274">
    <property type="entry name" value="FCP1_dom"/>
</dbReference>
<feature type="region of interest" description="Disordered" evidence="1">
    <location>
        <begin position="732"/>
        <end position="752"/>
    </location>
</feature>
<evidence type="ECO:0000256" key="1">
    <source>
        <dbReference type="SAM" id="MobiDB-lite"/>
    </source>
</evidence>
<proteinExistence type="predicted"/>
<name>A0A8J8NWK9_HALGN</name>
<organism evidence="3 4">
    <name type="scientific">Halteria grandinella</name>
    <dbReference type="NCBI Taxonomy" id="5974"/>
    <lineage>
        <taxon>Eukaryota</taxon>
        <taxon>Sar</taxon>
        <taxon>Alveolata</taxon>
        <taxon>Ciliophora</taxon>
        <taxon>Intramacronucleata</taxon>
        <taxon>Spirotrichea</taxon>
        <taxon>Stichotrichia</taxon>
        <taxon>Sporadotrichida</taxon>
        <taxon>Halteriidae</taxon>
        <taxon>Halteria</taxon>
    </lineage>
</organism>
<dbReference type="AlphaFoldDB" id="A0A8J8NWK9"/>
<keyword evidence="4" id="KW-1185">Reference proteome</keyword>
<protein>
    <recommendedName>
        <fullName evidence="2">FCP1 homology domain-containing protein</fullName>
    </recommendedName>
</protein>
<dbReference type="SMART" id="SM00577">
    <property type="entry name" value="CPDc"/>
    <property type="match status" value="1"/>
</dbReference>
<dbReference type="InterPro" id="IPR023214">
    <property type="entry name" value="HAD_sf"/>
</dbReference>
<dbReference type="PANTHER" id="PTHR12210">
    <property type="entry name" value="DULLARD PROTEIN PHOSPHATASE"/>
    <property type="match status" value="1"/>
</dbReference>
<dbReference type="Proteomes" id="UP000785679">
    <property type="component" value="Unassembled WGS sequence"/>
</dbReference>
<feature type="compositionally biased region" description="Polar residues" evidence="1">
    <location>
        <begin position="84"/>
        <end position="101"/>
    </location>
</feature>
<dbReference type="Gene3D" id="3.40.50.1000">
    <property type="entry name" value="HAD superfamily/HAD-like"/>
    <property type="match status" value="1"/>
</dbReference>
<dbReference type="PROSITE" id="PS50969">
    <property type="entry name" value="FCP1"/>
    <property type="match status" value="1"/>
</dbReference>
<dbReference type="OrthoDB" id="277011at2759"/>
<evidence type="ECO:0000313" key="4">
    <source>
        <dbReference type="Proteomes" id="UP000785679"/>
    </source>
</evidence>
<feature type="region of interest" description="Disordered" evidence="1">
    <location>
        <begin position="1"/>
        <end position="109"/>
    </location>
</feature>
<evidence type="ECO:0000313" key="3">
    <source>
        <dbReference type="EMBL" id="TNV83176.1"/>
    </source>
</evidence>
<sequence>MKSKLIHAPKQQLLKTLNTSTQRADSSTKKNTENQNSLSRPKSALQITQQRTSQPRKLNQPSLKAKVPPLQLQQKQRVPFVEKPTQQPCKRLNSSTLNSTRQKSDTQQSTFDTTTMMVTLTNRDKPTPDIHKNALSLTTYDPPAQVYGLQCPSHKRSHNKIRLSSPNTILLTKPSNLDLANYLQEEDSQQTIKVESEYATNKTVTGYNQSEMDEKVTQHQTVHQSVSMIRDITNVRNNLNLLKITTSDSSVTQFRMHTILATSPHKNNTLGTQTKIRSPKGLTQVLQVDLQSSQMIKNYNSTQGEENIKSEDTPHKQPQKQAQKPQLIQFMNEVSCKKLKELREPTFSPYHDAFDNFPKLSFHIPQQKSLASNISLLSIPETPSSNHFSQPKQQDISILNASSLILDDHLLVYQSVKSKSPEQPAPKGQHTRQQTSHIKIQEAFTIEQEQEDNSAECTPEKQQETVDIHKMHLIQTYNALQMIPQLKKYQKAYLDKDPVYLPPLKPGIKKTVIFDIDETMIHCLEDSSSIPDVIMKIPLDDGDFADAGINIRPHLYECLRQANEHYQVITFTASDQQYADAILDFLDPNRELIAHRLYRQHCIETFVDNGEESVRLGYVKDLRIIRNRALSDMVIVDNSVLSFLFQVDNGVPILPFYTNKQDEELVHLSFYLRCLAEQSLENKLGTDVRSHNREAFGLHKLIDADLDELLQQSNEKESVLSEPVVFTKRLSSHSVEESSDHPPPQILSRTSTSAKYYVNLPSEMEEINEESAESSELNSSMGGGSMFKFRRQSSRIIIINQNLGIGSTGSNMDYCD</sequence>
<dbReference type="EMBL" id="RRYP01004091">
    <property type="protein sequence ID" value="TNV83176.1"/>
    <property type="molecule type" value="Genomic_DNA"/>
</dbReference>
<dbReference type="CDD" id="cd07521">
    <property type="entry name" value="HAD_FCP1-like"/>
    <property type="match status" value="1"/>
</dbReference>
<dbReference type="InterPro" id="IPR036412">
    <property type="entry name" value="HAD-like_sf"/>
</dbReference>
<evidence type="ECO:0000259" key="2">
    <source>
        <dbReference type="PROSITE" id="PS50969"/>
    </source>
</evidence>
<comment type="caution">
    <text evidence="3">The sequence shown here is derived from an EMBL/GenBank/DDBJ whole genome shotgun (WGS) entry which is preliminary data.</text>
</comment>
<accession>A0A8J8NWK9</accession>
<feature type="region of interest" description="Disordered" evidence="1">
    <location>
        <begin position="302"/>
        <end position="325"/>
    </location>
</feature>
<feature type="compositionally biased region" description="Polar residues" evidence="1">
    <location>
        <begin position="13"/>
        <end position="25"/>
    </location>
</feature>